<keyword evidence="2" id="KW-1185">Reference proteome</keyword>
<dbReference type="Pfam" id="PF11720">
    <property type="entry name" value="Inhibitor_I78"/>
    <property type="match status" value="1"/>
</dbReference>
<evidence type="ECO:0000313" key="1">
    <source>
        <dbReference type="EMBL" id="SLN31822.1"/>
    </source>
</evidence>
<sequence>MRIAAAALLALTACGPTDDSADTDLNLPQDETECGAYALRYLEGEPRESFDFDEIDGEVRILHPDAIVTQDYNPKRLNVHVGKSGIISKLTCG</sequence>
<reference evidence="1 2" key="1">
    <citation type="submission" date="2017-03" db="EMBL/GenBank/DDBJ databases">
        <authorList>
            <person name="Afonso C.L."/>
            <person name="Miller P.J."/>
            <person name="Scott M.A."/>
            <person name="Spackman E."/>
            <person name="Goraichik I."/>
            <person name="Dimitrov K.M."/>
            <person name="Suarez D.L."/>
            <person name="Swayne D.E."/>
        </authorList>
    </citation>
    <scope>NUCLEOTIDE SEQUENCE [LARGE SCALE GENOMIC DNA]</scope>
    <source>
        <strain evidence="1 2">CECT 7450</strain>
    </source>
</reference>
<gene>
    <name evidence="1" type="ORF">ROA7450_01430</name>
</gene>
<dbReference type="InterPro" id="IPR021719">
    <property type="entry name" value="Prot_inh_I78"/>
</dbReference>
<evidence type="ECO:0000313" key="2">
    <source>
        <dbReference type="Proteomes" id="UP000193061"/>
    </source>
</evidence>
<protein>
    <submittedName>
        <fullName evidence="1">Peptidase inhibitor I78 family protein</fullName>
    </submittedName>
</protein>
<dbReference type="Gene3D" id="3.30.10.10">
    <property type="entry name" value="Trypsin Inhibitor V, subunit A"/>
    <property type="match status" value="1"/>
</dbReference>
<dbReference type="RefSeq" id="WP_085804967.1">
    <property type="nucleotide sequence ID" value="NZ_FWFX01000003.1"/>
</dbReference>
<dbReference type="EMBL" id="FWFX01000003">
    <property type="protein sequence ID" value="SLN31822.1"/>
    <property type="molecule type" value="Genomic_DNA"/>
</dbReference>
<accession>A0A1X6YVJ4</accession>
<dbReference type="AlphaFoldDB" id="A0A1X6YVJ4"/>
<name>A0A1X6YVJ4_9RHOB</name>
<dbReference type="OrthoDB" id="8724542at2"/>
<organism evidence="1 2">
    <name type="scientific">Roseovarius albus</name>
    <dbReference type="NCBI Taxonomy" id="1247867"/>
    <lineage>
        <taxon>Bacteria</taxon>
        <taxon>Pseudomonadati</taxon>
        <taxon>Pseudomonadota</taxon>
        <taxon>Alphaproteobacteria</taxon>
        <taxon>Rhodobacterales</taxon>
        <taxon>Roseobacteraceae</taxon>
        <taxon>Roseovarius</taxon>
    </lineage>
</organism>
<dbReference type="Proteomes" id="UP000193061">
    <property type="component" value="Unassembled WGS sequence"/>
</dbReference>
<proteinExistence type="predicted"/>